<keyword evidence="2" id="KW-0132">Cell division</keyword>
<evidence type="ECO:0000313" key="9">
    <source>
        <dbReference type="EMBL" id="CAB4559964.1"/>
    </source>
</evidence>
<dbReference type="InterPro" id="IPR050487">
    <property type="entry name" value="FtsQ_DivIB"/>
</dbReference>
<evidence type="ECO:0000256" key="3">
    <source>
        <dbReference type="ARBA" id="ARBA00022692"/>
    </source>
</evidence>
<dbReference type="PANTHER" id="PTHR37820:SF1">
    <property type="entry name" value="CELL DIVISION PROTEIN FTSQ"/>
    <property type="match status" value="1"/>
</dbReference>
<dbReference type="PANTHER" id="PTHR37820">
    <property type="entry name" value="CELL DIVISION PROTEIN DIVIB"/>
    <property type="match status" value="1"/>
</dbReference>
<dbReference type="GO" id="GO:0051301">
    <property type="term" value="P:cell division"/>
    <property type="evidence" value="ECO:0007669"/>
    <property type="project" value="UniProtKB-KW"/>
</dbReference>
<keyword evidence="4 7" id="KW-1133">Transmembrane helix</keyword>
<accession>A0A6J6D9H5</accession>
<feature type="domain" description="POTRA" evidence="8">
    <location>
        <begin position="112"/>
        <end position="179"/>
    </location>
</feature>
<keyword evidence="5" id="KW-0131">Cell cycle</keyword>
<name>A0A6J6D9H5_9ZZZZ</name>
<feature type="compositionally biased region" description="Polar residues" evidence="6">
    <location>
        <begin position="12"/>
        <end position="25"/>
    </location>
</feature>
<evidence type="ECO:0000256" key="7">
    <source>
        <dbReference type="SAM" id="Phobius"/>
    </source>
</evidence>
<reference evidence="9" key="1">
    <citation type="submission" date="2020-05" db="EMBL/GenBank/DDBJ databases">
        <authorList>
            <person name="Chiriac C."/>
            <person name="Salcher M."/>
            <person name="Ghai R."/>
            <person name="Kavagutti S V."/>
        </authorList>
    </citation>
    <scope>NUCLEOTIDE SEQUENCE</scope>
</reference>
<keyword evidence="3 7" id="KW-0812">Transmembrane</keyword>
<evidence type="ECO:0000256" key="2">
    <source>
        <dbReference type="ARBA" id="ARBA00022618"/>
    </source>
</evidence>
<evidence type="ECO:0000256" key="6">
    <source>
        <dbReference type="SAM" id="MobiDB-lite"/>
    </source>
</evidence>
<sequence length="311" mass="33749">MKRPGSKPVKVSSPTAQVRANSKKATVSPIRNKPASQVRGKTSKRALKLESKRLGKLRKIQGKRSIFSKLSPEAKRFTAYSRRRKATLWTLVASFGSLTILVLATLVTPIMAIQSIQVEGIKLLKEESVVNALKNQIGKPLPLVNAANVAESLKPFSLIESFSLVSLPPNTLLVRVSERQPIGVVQVSGTNYLYDPAGVRISIATGKEPLPRILIANAPEKSKEFEAAIEVLMALPANLLGKVSEINAKSKDDVVLSLRGYSGQKIIWGDGSDSVLKSKVLEALIANQKTTDRVTYDVSSPNAPVVRYGNF</sequence>
<evidence type="ECO:0000256" key="1">
    <source>
        <dbReference type="ARBA" id="ARBA00022475"/>
    </source>
</evidence>
<proteinExistence type="predicted"/>
<evidence type="ECO:0000256" key="4">
    <source>
        <dbReference type="ARBA" id="ARBA00022989"/>
    </source>
</evidence>
<dbReference type="AlphaFoldDB" id="A0A6J6D9H5"/>
<dbReference type="EMBL" id="CAEZSZ010000113">
    <property type="protein sequence ID" value="CAB4559964.1"/>
    <property type="molecule type" value="Genomic_DNA"/>
</dbReference>
<feature type="transmembrane region" description="Helical" evidence="7">
    <location>
        <begin position="86"/>
        <end position="107"/>
    </location>
</feature>
<dbReference type="InterPro" id="IPR013685">
    <property type="entry name" value="POTRA_FtsQ_type"/>
</dbReference>
<evidence type="ECO:0000259" key="8">
    <source>
        <dbReference type="Pfam" id="PF08478"/>
    </source>
</evidence>
<keyword evidence="7" id="KW-0472">Membrane</keyword>
<feature type="region of interest" description="Disordered" evidence="6">
    <location>
        <begin position="1"/>
        <end position="41"/>
    </location>
</feature>
<dbReference type="GO" id="GO:0005886">
    <property type="term" value="C:plasma membrane"/>
    <property type="evidence" value="ECO:0007669"/>
    <property type="project" value="TreeGrafter"/>
</dbReference>
<organism evidence="9">
    <name type="scientific">freshwater metagenome</name>
    <dbReference type="NCBI Taxonomy" id="449393"/>
    <lineage>
        <taxon>unclassified sequences</taxon>
        <taxon>metagenomes</taxon>
        <taxon>ecological metagenomes</taxon>
    </lineage>
</organism>
<gene>
    <name evidence="9" type="ORF">UFOPK1561_00837</name>
</gene>
<protein>
    <submittedName>
        <fullName evidence="9">Unannotated protein</fullName>
    </submittedName>
</protein>
<keyword evidence="1" id="KW-1003">Cell membrane</keyword>
<evidence type="ECO:0000256" key="5">
    <source>
        <dbReference type="ARBA" id="ARBA00023306"/>
    </source>
</evidence>
<dbReference type="Pfam" id="PF08478">
    <property type="entry name" value="POTRA_1"/>
    <property type="match status" value="1"/>
</dbReference>